<dbReference type="Proteomes" id="UP000316093">
    <property type="component" value="Chromosome"/>
</dbReference>
<keyword evidence="1" id="KW-0812">Transmembrane</keyword>
<dbReference type="AlphaFoldDB" id="A0A4Y5Z3C3"/>
<keyword evidence="1" id="KW-0472">Membrane</keyword>
<feature type="domain" description="KAP NTPase" evidence="2">
    <location>
        <begin position="33"/>
        <end position="423"/>
    </location>
</feature>
<dbReference type="KEGG" id="lpy:FIV34_11895"/>
<name>A0A4Y5Z3C3_9GAMM</name>
<evidence type="ECO:0000259" key="2">
    <source>
        <dbReference type="Pfam" id="PF07693"/>
    </source>
</evidence>
<reference evidence="3 4" key="1">
    <citation type="submission" date="2019-06" db="EMBL/GenBank/DDBJ databases">
        <title>A complete genome sequence for Luteibacter pinisoli MAH-14.</title>
        <authorList>
            <person name="Baltrus D.A."/>
        </authorList>
    </citation>
    <scope>NUCLEOTIDE SEQUENCE [LARGE SCALE GENOMIC DNA]</scope>
    <source>
        <strain evidence="3 4">MAH-14</strain>
    </source>
</reference>
<dbReference type="OrthoDB" id="88903at2"/>
<dbReference type="RefSeq" id="WP_139983009.1">
    <property type="nucleotide sequence ID" value="NZ_CP041046.1"/>
</dbReference>
<keyword evidence="4" id="KW-1185">Reference proteome</keyword>
<dbReference type="Pfam" id="PF07693">
    <property type="entry name" value="KAP_NTPase"/>
    <property type="match status" value="1"/>
</dbReference>
<dbReference type="InterPro" id="IPR011646">
    <property type="entry name" value="KAP_P-loop"/>
</dbReference>
<evidence type="ECO:0000313" key="3">
    <source>
        <dbReference type="EMBL" id="QDE39862.1"/>
    </source>
</evidence>
<protein>
    <recommendedName>
        <fullName evidence="2">KAP NTPase domain-containing protein</fullName>
    </recommendedName>
</protein>
<feature type="transmembrane region" description="Helical" evidence="1">
    <location>
        <begin position="175"/>
        <end position="198"/>
    </location>
</feature>
<accession>A0A4Y5Z3C3</accession>
<proteinExistence type="predicted"/>
<organism evidence="3 4">
    <name type="scientific">Luteibacter pinisoli</name>
    <dbReference type="NCBI Taxonomy" id="2589080"/>
    <lineage>
        <taxon>Bacteria</taxon>
        <taxon>Pseudomonadati</taxon>
        <taxon>Pseudomonadota</taxon>
        <taxon>Gammaproteobacteria</taxon>
        <taxon>Lysobacterales</taxon>
        <taxon>Rhodanobacteraceae</taxon>
        <taxon>Luteibacter</taxon>
    </lineage>
</organism>
<gene>
    <name evidence="3" type="ORF">FIV34_11895</name>
</gene>
<sequence>MSPKTPRRPFPKTLAFIQDAPAKKDSFGGAHRRIASLIAHNIVSNDTIKVVGLLGPWGSGKSTVVALLGRRLHRAKGRHHCEVFTFDAWMHQSDAPRRSFIETLVAFFAGLKDHAYATWRDDFDRIIGRSERTRTIEVRQIPKRFVPVVYGALGVPVGTLLLGRCDVLGRAWPSIGAGWIATVGTLCMFAPLAAALYVKWFSVAPDNEPGAARERLEHPKTDEEKAEDKQSPFLYALREEAKHTTRRIIKDPVPTTMEFQRLVRKIIHAGLTEVDAEEGQTGRLLVVIDNLDRLPDGDAIELLATMRSLFLGPDGQTRSDQLRGVTILVPLDDSALRRQHKEHGAVLTEAFIDKTFDLTVRLPRPLFTEWRSHFRSSIERMFGGWMDADTVSVLERLLDSELARNEHPVTPRRINAIVNRFGVLWLLWARHGAGCAAMLHYAISQAEIDADIWRMTEGQPLLTELEPDWAQQVCAMHFGVSPDTGVDVLIERALPKVIEKEDSKAFSGMAYKAGFPGTFYRFVAAFLQPTEARIILNSAALAATLADSLRDRLREAFDLLAQALARSIGDSDVINRTQVLADMILNTSLDARLLLVNLYLQRLGPGQRQAPGQTAFYGLLDLVRALETSLANDSVPSVGPHRPILIHGTAANLLNVLNALGADSPALPFLDTEGDIPGELLRYADSPEFETLFRSVLARRIEVQWGTEFVKELGRSMNGAGPIPSVSAVYILVRLCKLGDRDALKEASPAIAANGRCETLFTNAFERGKTRNFARVLVAFLVLNDGKFPTLPEPVNRWCDLLPELPEELADALDLMTDDGGASLATLDAMAAIDPRLAVRGNPEATEA</sequence>
<dbReference type="InterPro" id="IPR027417">
    <property type="entry name" value="P-loop_NTPase"/>
</dbReference>
<dbReference type="EMBL" id="CP041046">
    <property type="protein sequence ID" value="QDE39862.1"/>
    <property type="molecule type" value="Genomic_DNA"/>
</dbReference>
<evidence type="ECO:0000313" key="4">
    <source>
        <dbReference type="Proteomes" id="UP000316093"/>
    </source>
</evidence>
<keyword evidence="1" id="KW-1133">Transmembrane helix</keyword>
<evidence type="ECO:0000256" key="1">
    <source>
        <dbReference type="SAM" id="Phobius"/>
    </source>
</evidence>
<dbReference type="SUPFAM" id="SSF52540">
    <property type="entry name" value="P-loop containing nucleoside triphosphate hydrolases"/>
    <property type="match status" value="1"/>
</dbReference>
<feature type="transmembrane region" description="Helical" evidence="1">
    <location>
        <begin position="145"/>
        <end position="163"/>
    </location>
</feature>
<dbReference type="Gene3D" id="3.40.50.300">
    <property type="entry name" value="P-loop containing nucleotide triphosphate hydrolases"/>
    <property type="match status" value="1"/>
</dbReference>